<keyword evidence="5" id="KW-1278">Translocase</keyword>
<dbReference type="Pfam" id="PF00690">
    <property type="entry name" value="Cation_ATPase_N"/>
    <property type="match status" value="1"/>
</dbReference>
<evidence type="ECO:0000256" key="4">
    <source>
        <dbReference type="ARBA" id="ARBA00022840"/>
    </source>
</evidence>
<keyword evidence="6 8" id="KW-1133">Transmembrane helix</keyword>
<dbReference type="Pfam" id="PF00122">
    <property type="entry name" value="E1-E2_ATPase"/>
    <property type="match status" value="1"/>
</dbReference>
<feature type="domain" description="P-type ATPase A" evidence="9">
    <location>
        <begin position="106"/>
        <end position="207"/>
    </location>
</feature>
<dbReference type="SUPFAM" id="SSF81665">
    <property type="entry name" value="Calcium ATPase, transmembrane domain M"/>
    <property type="match status" value="1"/>
</dbReference>
<dbReference type="InterPro" id="IPR023298">
    <property type="entry name" value="ATPase_P-typ_TM_dom_sf"/>
</dbReference>
<feature type="transmembrane region" description="Helical" evidence="8">
    <location>
        <begin position="707"/>
        <end position="728"/>
    </location>
</feature>
<dbReference type="PRINTS" id="PR00119">
    <property type="entry name" value="CATATPASE"/>
</dbReference>
<dbReference type="PROSITE" id="PS00154">
    <property type="entry name" value="ATPASE_E1_E2"/>
    <property type="match status" value="1"/>
</dbReference>
<dbReference type="GO" id="GO:0016020">
    <property type="term" value="C:membrane"/>
    <property type="evidence" value="ECO:0007669"/>
    <property type="project" value="UniProtKB-SubCell"/>
</dbReference>
<keyword evidence="3" id="KW-0547">Nucleotide-binding</keyword>
<accession>A0A7K1U311</accession>
<dbReference type="SUPFAM" id="SSF56784">
    <property type="entry name" value="HAD-like"/>
    <property type="match status" value="1"/>
</dbReference>
<dbReference type="GO" id="GO:0005524">
    <property type="term" value="F:ATP binding"/>
    <property type="evidence" value="ECO:0007669"/>
    <property type="project" value="UniProtKB-KW"/>
</dbReference>
<dbReference type="PRINTS" id="PR00120">
    <property type="entry name" value="HATPASE"/>
</dbReference>
<feature type="transmembrane region" description="Helical" evidence="8">
    <location>
        <begin position="631"/>
        <end position="653"/>
    </location>
</feature>
<dbReference type="Pfam" id="PF00689">
    <property type="entry name" value="Cation_ATPase_C"/>
    <property type="match status" value="1"/>
</dbReference>
<evidence type="ECO:0000256" key="7">
    <source>
        <dbReference type="ARBA" id="ARBA00023136"/>
    </source>
</evidence>
<evidence type="ECO:0000313" key="13">
    <source>
        <dbReference type="Proteomes" id="UP000461730"/>
    </source>
</evidence>
<dbReference type="PANTHER" id="PTHR42861">
    <property type="entry name" value="CALCIUM-TRANSPORTING ATPASE"/>
    <property type="match status" value="1"/>
</dbReference>
<dbReference type="SUPFAM" id="SSF81653">
    <property type="entry name" value="Calcium ATPase, transduction domain A"/>
    <property type="match status" value="1"/>
</dbReference>
<dbReference type="EMBL" id="WRXN01000004">
    <property type="protein sequence ID" value="MVT08731.1"/>
    <property type="molecule type" value="Genomic_DNA"/>
</dbReference>
<feature type="transmembrane region" description="Helical" evidence="8">
    <location>
        <begin position="228"/>
        <end position="246"/>
    </location>
</feature>
<evidence type="ECO:0000259" key="11">
    <source>
        <dbReference type="Pfam" id="PF00690"/>
    </source>
</evidence>
<keyword evidence="7 8" id="KW-0472">Membrane</keyword>
<evidence type="ECO:0000256" key="3">
    <source>
        <dbReference type="ARBA" id="ARBA00022741"/>
    </source>
</evidence>
<dbReference type="AlphaFoldDB" id="A0A7K1U311"/>
<dbReference type="Gene3D" id="1.20.1110.10">
    <property type="entry name" value="Calcium-transporting ATPase, transmembrane domain"/>
    <property type="match status" value="2"/>
</dbReference>
<dbReference type="Gene3D" id="2.70.150.10">
    <property type="entry name" value="Calcium-transporting ATPase, cytoplasmic transduction domain A"/>
    <property type="match status" value="1"/>
</dbReference>
<dbReference type="InterPro" id="IPR023299">
    <property type="entry name" value="ATPase_P-typ_cyto_dom_N"/>
</dbReference>
<dbReference type="RefSeq" id="WP_157306158.1">
    <property type="nucleotide sequence ID" value="NZ_WRXN01000004.1"/>
</dbReference>
<comment type="subcellular location">
    <subcellularLocation>
        <location evidence="1">Membrane</location>
        <topology evidence="1">Multi-pass membrane protein</topology>
    </subcellularLocation>
</comment>
<dbReference type="InterPro" id="IPR023214">
    <property type="entry name" value="HAD_sf"/>
</dbReference>
<dbReference type="GO" id="GO:0016887">
    <property type="term" value="F:ATP hydrolysis activity"/>
    <property type="evidence" value="ECO:0007669"/>
    <property type="project" value="InterPro"/>
</dbReference>
<dbReference type="Pfam" id="PF00702">
    <property type="entry name" value="Hydrolase"/>
    <property type="match status" value="1"/>
</dbReference>
<dbReference type="SFLD" id="SFLDG00002">
    <property type="entry name" value="C1.7:_P-type_atpase_like"/>
    <property type="match status" value="1"/>
</dbReference>
<sequence length="832" mass="90994">MYLTMATTPVKTKYRGLALADIVPRQKQYGKNVLKAGQPNRLPGILINIVREPMFLLLLAACVLYFLLNSFTEGFMMLMAILLVTAISVYQENRSSRALEALKQYSAPLCTVIRENKEMTIPAADLVPEDILLLHEGEIVPADVILLEANDLTVNESLLTGEAFPAGKEADGKTMLYQGTTLNSGACVSRVMTTGNATLLGKMGKSIQEPDLGSTLLQRQMKVLVRRLAIFGITGFIFVCGINFLRSGDITGSLLLGLTLAMAAIPEEIPVAFSSFMALGGLYMSRMGIIPKQSRIIEYLGAASVLCLDKTGTITENKMQVADLYDVHRGILPTGIAAPAAGNHLLYFAALACERSPFDSMEVAITEAFLHSGGSDNMLPPMIHEYPLEGRPPMMTHVYRRDNNIVAAAKGAPERILRACRSDAQTVAASMAFVNKMAKKGHRVLGIASAILKDDNFPFCQDDLNWQLEGMVALYDPPRKEAAPMISALSRAGLRVNIITGDYPVTALYIAGKTGITHKGHCVTGEQVMSMSDTDLKDLVKHESVYARMFPEAKLKVIEALKANNEIVAMTGDGVNDGPALKAAHIGIAMGKKGTEIARIAADLVITDDNLSKIPAAVEQGRKIYNNLKKAVRYIISIHIPIILTTAIPLVFSWKYPNIFTPVHVIFLELIMGPTCSLFYEKEPAGPRIMYAPPRSSSAPLLTGKELLVSIIQGLAITAGVLTIYASSMQQGNLEETRTLVFLTLLYSNIFLTFANRSFTEPFELTIKYRNRLSPAVITVSVLFIAAIYLVPSIRNVFGMTTVAGIQFFICAVIAFCSVAWFEVFKYFRYRK</sequence>
<feature type="domain" description="Cation-transporting P-type ATPase N-terminal" evidence="11">
    <location>
        <begin position="12"/>
        <end position="64"/>
    </location>
</feature>
<dbReference type="InterPro" id="IPR059000">
    <property type="entry name" value="ATPase_P-type_domA"/>
</dbReference>
<feature type="transmembrane region" description="Helical" evidence="8">
    <location>
        <begin position="258"/>
        <end position="285"/>
    </location>
</feature>
<protein>
    <submittedName>
        <fullName evidence="12">HAD-IC family P-type ATPase</fullName>
    </submittedName>
</protein>
<dbReference type="Gene3D" id="3.40.1110.10">
    <property type="entry name" value="Calcium-transporting ATPase, cytoplasmic domain N"/>
    <property type="match status" value="2"/>
</dbReference>
<dbReference type="InterPro" id="IPR018303">
    <property type="entry name" value="ATPase_P-typ_P_site"/>
</dbReference>
<evidence type="ECO:0000256" key="8">
    <source>
        <dbReference type="SAM" id="Phobius"/>
    </source>
</evidence>
<dbReference type="InterPro" id="IPR004014">
    <property type="entry name" value="ATPase_P-typ_cation-transptr_N"/>
</dbReference>
<feature type="transmembrane region" description="Helical" evidence="8">
    <location>
        <begin position="797"/>
        <end position="822"/>
    </location>
</feature>
<dbReference type="SFLD" id="SFLDS00003">
    <property type="entry name" value="Haloacid_Dehalogenase"/>
    <property type="match status" value="1"/>
</dbReference>
<evidence type="ECO:0000256" key="5">
    <source>
        <dbReference type="ARBA" id="ARBA00022967"/>
    </source>
</evidence>
<keyword evidence="13" id="KW-1185">Reference proteome</keyword>
<gene>
    <name evidence="12" type="ORF">GO493_10695</name>
</gene>
<organism evidence="12 13">
    <name type="scientific">Chitinophaga tropicalis</name>
    <dbReference type="NCBI Taxonomy" id="2683588"/>
    <lineage>
        <taxon>Bacteria</taxon>
        <taxon>Pseudomonadati</taxon>
        <taxon>Bacteroidota</taxon>
        <taxon>Chitinophagia</taxon>
        <taxon>Chitinophagales</taxon>
        <taxon>Chitinophagaceae</taxon>
        <taxon>Chitinophaga</taxon>
    </lineage>
</organism>
<dbReference type="SUPFAM" id="SSF81660">
    <property type="entry name" value="Metal cation-transporting ATPase, ATP-binding domain N"/>
    <property type="match status" value="1"/>
</dbReference>
<name>A0A7K1U311_9BACT</name>
<feature type="transmembrane region" description="Helical" evidence="8">
    <location>
        <begin position="659"/>
        <end position="680"/>
    </location>
</feature>
<feature type="transmembrane region" description="Helical" evidence="8">
    <location>
        <begin position="772"/>
        <end position="791"/>
    </location>
</feature>
<evidence type="ECO:0000259" key="9">
    <source>
        <dbReference type="Pfam" id="PF00122"/>
    </source>
</evidence>
<feature type="transmembrane region" description="Helical" evidence="8">
    <location>
        <begin position="45"/>
        <end position="68"/>
    </location>
</feature>
<keyword evidence="4" id="KW-0067">ATP-binding</keyword>
<dbReference type="InterPro" id="IPR008250">
    <property type="entry name" value="ATPase_P-typ_transduc_dom_A_sf"/>
</dbReference>
<dbReference type="NCBIfam" id="TIGR01494">
    <property type="entry name" value="ATPase_P-type"/>
    <property type="match status" value="2"/>
</dbReference>
<proteinExistence type="predicted"/>
<comment type="caution">
    <text evidence="12">The sequence shown here is derived from an EMBL/GenBank/DDBJ whole genome shotgun (WGS) entry which is preliminary data.</text>
</comment>
<dbReference type="InterPro" id="IPR044492">
    <property type="entry name" value="P_typ_ATPase_HD_dom"/>
</dbReference>
<keyword evidence="2 8" id="KW-0812">Transmembrane</keyword>
<feature type="transmembrane region" description="Helical" evidence="8">
    <location>
        <begin position="74"/>
        <end position="90"/>
    </location>
</feature>
<evidence type="ECO:0000256" key="1">
    <source>
        <dbReference type="ARBA" id="ARBA00004141"/>
    </source>
</evidence>
<dbReference type="InterPro" id="IPR036412">
    <property type="entry name" value="HAD-like_sf"/>
</dbReference>
<evidence type="ECO:0000313" key="12">
    <source>
        <dbReference type="EMBL" id="MVT08731.1"/>
    </source>
</evidence>
<evidence type="ECO:0000259" key="10">
    <source>
        <dbReference type="Pfam" id="PF00689"/>
    </source>
</evidence>
<dbReference type="InterPro" id="IPR006068">
    <property type="entry name" value="ATPase_P-typ_cation-transptr_C"/>
</dbReference>
<feature type="transmembrane region" description="Helical" evidence="8">
    <location>
        <begin position="740"/>
        <end position="760"/>
    </location>
</feature>
<dbReference type="Proteomes" id="UP000461730">
    <property type="component" value="Unassembled WGS sequence"/>
</dbReference>
<dbReference type="InterPro" id="IPR001757">
    <property type="entry name" value="P_typ_ATPase"/>
</dbReference>
<dbReference type="Gene3D" id="3.40.50.1000">
    <property type="entry name" value="HAD superfamily/HAD-like"/>
    <property type="match status" value="2"/>
</dbReference>
<evidence type="ECO:0000256" key="6">
    <source>
        <dbReference type="ARBA" id="ARBA00022989"/>
    </source>
</evidence>
<reference evidence="12 13" key="1">
    <citation type="submission" date="2019-12" db="EMBL/GenBank/DDBJ databases">
        <title>Chitinophaga sp. strain ysch24 (GDMCC 1.1355), whole genome shotgun sequence.</title>
        <authorList>
            <person name="Zhang X."/>
        </authorList>
    </citation>
    <scope>NUCLEOTIDE SEQUENCE [LARGE SCALE GENOMIC DNA]</scope>
    <source>
        <strain evidence="13">ysch24</strain>
    </source>
</reference>
<dbReference type="SFLD" id="SFLDF00027">
    <property type="entry name" value="p-type_atpase"/>
    <property type="match status" value="1"/>
</dbReference>
<evidence type="ECO:0000256" key="2">
    <source>
        <dbReference type="ARBA" id="ARBA00022692"/>
    </source>
</evidence>
<feature type="domain" description="Cation-transporting P-type ATPase C-terminal" evidence="10">
    <location>
        <begin position="657"/>
        <end position="828"/>
    </location>
</feature>